<name>A0ABT0MAP3_9BACL</name>
<feature type="compositionally biased region" description="Polar residues" evidence="1">
    <location>
        <begin position="82"/>
        <end position="105"/>
    </location>
</feature>
<comment type="caution">
    <text evidence="2">The sequence shown here is derived from an EMBL/GenBank/DDBJ whole genome shotgun (WGS) entry which is preliminary data.</text>
</comment>
<sequence>MGRDVFHYHLHVVYAPVVEKKIRWSKRCKDKTLIGNRFTLKPEDWNKVKTLAKEALVLRGRVSDLKRRCKAEENEIQRLKEQQSPPNMLQSMEATQSGQCDSYTPYSRHARWPQIP</sequence>
<feature type="region of interest" description="Disordered" evidence="1">
    <location>
        <begin position="75"/>
        <end position="116"/>
    </location>
</feature>
<dbReference type="Proteomes" id="UP001203004">
    <property type="component" value="Unassembled WGS sequence"/>
</dbReference>
<reference evidence="2 3" key="1">
    <citation type="submission" date="2022-05" db="EMBL/GenBank/DDBJ databases">
        <title>Sporolactobacillus sp nov CPB3-1, isolated from tree bark (Mangifera indica L.).</title>
        <authorList>
            <person name="Phuengjayaem S."/>
            <person name="Tanasupawat S."/>
        </authorList>
    </citation>
    <scope>NUCLEOTIDE SEQUENCE [LARGE SCALE GENOMIC DNA]</scope>
    <source>
        <strain evidence="2 3">CPB3-1</strain>
    </source>
</reference>
<keyword evidence="3" id="KW-1185">Reference proteome</keyword>
<protein>
    <recommendedName>
        <fullName evidence="4">Transposase IS200-like domain-containing protein</fullName>
    </recommendedName>
</protein>
<organism evidence="2 3">
    <name type="scientific">Sporolactobacillus mangiferae</name>
    <dbReference type="NCBI Taxonomy" id="2940498"/>
    <lineage>
        <taxon>Bacteria</taxon>
        <taxon>Bacillati</taxon>
        <taxon>Bacillota</taxon>
        <taxon>Bacilli</taxon>
        <taxon>Bacillales</taxon>
        <taxon>Sporolactobacillaceae</taxon>
        <taxon>Sporolactobacillus</taxon>
    </lineage>
</organism>
<proteinExistence type="predicted"/>
<evidence type="ECO:0008006" key="4">
    <source>
        <dbReference type="Google" id="ProtNLM"/>
    </source>
</evidence>
<evidence type="ECO:0000313" key="2">
    <source>
        <dbReference type="EMBL" id="MCL1631929.1"/>
    </source>
</evidence>
<evidence type="ECO:0000256" key="1">
    <source>
        <dbReference type="SAM" id="MobiDB-lite"/>
    </source>
</evidence>
<evidence type="ECO:0000313" key="3">
    <source>
        <dbReference type="Proteomes" id="UP001203004"/>
    </source>
</evidence>
<accession>A0ABT0MAP3</accession>
<gene>
    <name evidence="2" type="ORF">M3N64_08190</name>
</gene>
<dbReference type="EMBL" id="JAMAST010000008">
    <property type="protein sequence ID" value="MCL1631929.1"/>
    <property type="molecule type" value="Genomic_DNA"/>
</dbReference>